<comment type="subcellular location">
    <subcellularLocation>
        <location evidence="1">Cell membrane</location>
        <topology evidence="1">Multi-pass membrane protein</topology>
    </subcellularLocation>
</comment>
<evidence type="ECO:0000256" key="2">
    <source>
        <dbReference type="ARBA" id="ARBA00005967"/>
    </source>
</evidence>
<keyword evidence="8 20" id="KW-0418">Kinase</keyword>
<keyword evidence="13" id="KW-0594">Phospholipid biosynthesis</keyword>
<feature type="transmembrane region" description="Helical" evidence="19">
    <location>
        <begin position="31"/>
        <end position="49"/>
    </location>
</feature>
<feature type="binding site" evidence="16">
    <location>
        <position position="69"/>
    </location>
    <ligand>
        <name>substrate</name>
    </ligand>
</feature>
<keyword evidence="12 19" id="KW-0472">Membrane</keyword>
<evidence type="ECO:0000313" key="21">
    <source>
        <dbReference type="Proteomes" id="UP000239532"/>
    </source>
</evidence>
<dbReference type="GO" id="GO:0005524">
    <property type="term" value="F:ATP binding"/>
    <property type="evidence" value="ECO:0007669"/>
    <property type="project" value="UniProtKB-KW"/>
</dbReference>
<dbReference type="EMBL" id="MQUC01000003">
    <property type="protein sequence ID" value="PRP66901.1"/>
    <property type="molecule type" value="Genomic_DNA"/>
</dbReference>
<dbReference type="GO" id="GO:0016301">
    <property type="term" value="F:kinase activity"/>
    <property type="evidence" value="ECO:0007669"/>
    <property type="project" value="UniProtKB-KW"/>
</dbReference>
<dbReference type="OrthoDB" id="1493837at2"/>
<organism evidence="20 21">
    <name type="scientific">Nonlabens agnitus</name>
    <dbReference type="NCBI Taxonomy" id="870484"/>
    <lineage>
        <taxon>Bacteria</taxon>
        <taxon>Pseudomonadati</taxon>
        <taxon>Bacteroidota</taxon>
        <taxon>Flavobacteriia</taxon>
        <taxon>Flavobacteriales</taxon>
        <taxon>Flavobacteriaceae</taxon>
        <taxon>Nonlabens</taxon>
    </lineage>
</organism>
<protein>
    <submittedName>
        <fullName evidence="20">Diacylglycerol kinase</fullName>
    </submittedName>
</protein>
<evidence type="ECO:0000256" key="9">
    <source>
        <dbReference type="ARBA" id="ARBA00022840"/>
    </source>
</evidence>
<evidence type="ECO:0000256" key="13">
    <source>
        <dbReference type="ARBA" id="ARBA00023209"/>
    </source>
</evidence>
<feature type="binding site" evidence="17">
    <location>
        <position position="16"/>
    </location>
    <ligand>
        <name>ATP</name>
        <dbReference type="ChEBI" id="CHEBI:30616"/>
    </ligand>
</feature>
<keyword evidence="18" id="KW-0460">Magnesium</keyword>
<accession>A0A2S9WTT9</accession>
<dbReference type="InterPro" id="IPR000829">
    <property type="entry name" value="DAGK"/>
</dbReference>
<evidence type="ECO:0000256" key="4">
    <source>
        <dbReference type="ARBA" id="ARBA00022516"/>
    </source>
</evidence>
<keyword evidence="7 17" id="KW-0547">Nucleotide-binding</keyword>
<evidence type="ECO:0000256" key="18">
    <source>
        <dbReference type="PIRSR" id="PIRSR600829-4"/>
    </source>
</evidence>
<keyword evidence="9 17" id="KW-0067">ATP-binding</keyword>
<feature type="binding site" evidence="17">
    <location>
        <position position="76"/>
    </location>
    <ligand>
        <name>ATP</name>
        <dbReference type="ChEBI" id="CHEBI:30616"/>
    </ligand>
</feature>
<dbReference type="CDD" id="cd14265">
    <property type="entry name" value="UDPK_IM_like"/>
    <property type="match status" value="1"/>
</dbReference>
<evidence type="ECO:0000256" key="16">
    <source>
        <dbReference type="PIRSR" id="PIRSR600829-2"/>
    </source>
</evidence>
<evidence type="ECO:0000256" key="10">
    <source>
        <dbReference type="ARBA" id="ARBA00022989"/>
    </source>
</evidence>
<evidence type="ECO:0000256" key="5">
    <source>
        <dbReference type="ARBA" id="ARBA00022679"/>
    </source>
</evidence>
<dbReference type="Pfam" id="PF01219">
    <property type="entry name" value="DAGK_prokar"/>
    <property type="match status" value="1"/>
</dbReference>
<keyword evidence="6 19" id="KW-0812">Transmembrane</keyword>
<feature type="binding site" evidence="18">
    <location>
        <position position="76"/>
    </location>
    <ligand>
        <name>a divalent metal cation</name>
        <dbReference type="ChEBI" id="CHEBI:60240"/>
    </ligand>
</feature>
<evidence type="ECO:0000256" key="11">
    <source>
        <dbReference type="ARBA" id="ARBA00023098"/>
    </source>
</evidence>
<evidence type="ECO:0000256" key="8">
    <source>
        <dbReference type="ARBA" id="ARBA00022777"/>
    </source>
</evidence>
<dbReference type="GO" id="GO:0008654">
    <property type="term" value="P:phospholipid biosynthetic process"/>
    <property type="evidence" value="ECO:0007669"/>
    <property type="project" value="UniProtKB-KW"/>
</dbReference>
<evidence type="ECO:0000256" key="6">
    <source>
        <dbReference type="ARBA" id="ARBA00022692"/>
    </source>
</evidence>
<feature type="binding site" evidence="18">
    <location>
        <position position="28"/>
    </location>
    <ligand>
        <name>a divalent metal cation</name>
        <dbReference type="ChEBI" id="CHEBI:60240"/>
    </ligand>
</feature>
<proteinExistence type="inferred from homology"/>
<dbReference type="Gene3D" id="1.10.287.3610">
    <property type="match status" value="1"/>
</dbReference>
<evidence type="ECO:0000256" key="7">
    <source>
        <dbReference type="ARBA" id="ARBA00022741"/>
    </source>
</evidence>
<evidence type="ECO:0000256" key="12">
    <source>
        <dbReference type="ARBA" id="ARBA00023136"/>
    </source>
</evidence>
<feature type="binding site" evidence="17">
    <location>
        <begin position="94"/>
        <end position="95"/>
    </location>
    <ligand>
        <name>ATP</name>
        <dbReference type="ChEBI" id="CHEBI:30616"/>
    </ligand>
</feature>
<keyword evidence="18" id="KW-0479">Metal-binding</keyword>
<comment type="caution">
    <text evidence="20">The sequence shown here is derived from an EMBL/GenBank/DDBJ whole genome shotgun (WGS) entry which is preliminary data.</text>
</comment>
<dbReference type="RefSeq" id="WP_105982684.1">
    <property type="nucleotide sequence ID" value="NZ_MQUC01000003.1"/>
</dbReference>
<evidence type="ECO:0000256" key="17">
    <source>
        <dbReference type="PIRSR" id="PIRSR600829-3"/>
    </source>
</evidence>
<dbReference type="GO" id="GO:0046872">
    <property type="term" value="F:metal ion binding"/>
    <property type="evidence" value="ECO:0007669"/>
    <property type="project" value="UniProtKB-KW"/>
</dbReference>
<comment type="similarity">
    <text evidence="2">Belongs to the bacterial diacylglycerol kinase family.</text>
</comment>
<evidence type="ECO:0000256" key="15">
    <source>
        <dbReference type="PIRSR" id="PIRSR600829-1"/>
    </source>
</evidence>
<dbReference type="GO" id="GO:0005886">
    <property type="term" value="C:plasma membrane"/>
    <property type="evidence" value="ECO:0007669"/>
    <property type="project" value="UniProtKB-SubCell"/>
</dbReference>
<dbReference type="PANTHER" id="PTHR34299">
    <property type="entry name" value="DIACYLGLYCEROL KINASE"/>
    <property type="match status" value="1"/>
</dbReference>
<keyword evidence="5" id="KW-0808">Transferase</keyword>
<feature type="transmembrane region" description="Helical" evidence="19">
    <location>
        <begin position="96"/>
        <end position="119"/>
    </location>
</feature>
<keyword evidence="11" id="KW-0443">Lipid metabolism</keyword>
<keyword evidence="10 19" id="KW-1133">Transmembrane helix</keyword>
<evidence type="ECO:0000256" key="1">
    <source>
        <dbReference type="ARBA" id="ARBA00004651"/>
    </source>
</evidence>
<dbReference type="Proteomes" id="UP000239532">
    <property type="component" value="Unassembled WGS sequence"/>
</dbReference>
<sequence>MGFKQFVKGRLKGCVYAFNGAATLIKTEPSIQVQIFLSIIVTAMGFYFQITTTQWMFQCFAIGLVLTAEGINSAIEAVADFIHPDFHVKIGHIKDIAAGAVFFAAVIAIIIGLIIYIPYFQDLMQPLFA</sequence>
<dbReference type="AlphaFoldDB" id="A0A2S9WTT9"/>
<dbReference type="InterPro" id="IPR033717">
    <property type="entry name" value="UDPK"/>
</dbReference>
<evidence type="ECO:0000256" key="3">
    <source>
        <dbReference type="ARBA" id="ARBA00022475"/>
    </source>
</evidence>
<feature type="binding site" evidence="17">
    <location>
        <position position="28"/>
    </location>
    <ligand>
        <name>ATP</name>
        <dbReference type="ChEBI" id="CHEBI:30616"/>
    </ligand>
</feature>
<keyword evidence="3" id="KW-1003">Cell membrane</keyword>
<keyword evidence="14" id="KW-1208">Phospholipid metabolism</keyword>
<feature type="active site" description="Proton acceptor" evidence="15">
    <location>
        <position position="69"/>
    </location>
</feature>
<evidence type="ECO:0000256" key="14">
    <source>
        <dbReference type="ARBA" id="ARBA00023264"/>
    </source>
</evidence>
<keyword evidence="4" id="KW-0444">Lipid biosynthesis</keyword>
<reference evidence="20 21" key="1">
    <citation type="submission" date="2016-11" db="EMBL/GenBank/DDBJ databases">
        <title>Trade-off between light-utilization and light-protection in marine flavobacteria.</title>
        <authorList>
            <person name="Kumagai Y."/>
        </authorList>
    </citation>
    <scope>NUCLEOTIDE SEQUENCE [LARGE SCALE GENOMIC DNA]</scope>
    <source>
        <strain evidence="20 21">JCM 17109</strain>
    </source>
</reference>
<dbReference type="InterPro" id="IPR036945">
    <property type="entry name" value="DAGK_sf"/>
</dbReference>
<gene>
    <name evidence="20" type="ORF">BST86_07205</name>
</gene>
<evidence type="ECO:0000313" key="20">
    <source>
        <dbReference type="EMBL" id="PRP66901.1"/>
    </source>
</evidence>
<dbReference type="PANTHER" id="PTHR34299:SF1">
    <property type="entry name" value="DIACYLGLYCEROL KINASE"/>
    <property type="match status" value="1"/>
</dbReference>
<name>A0A2S9WTT9_9FLAO</name>
<evidence type="ECO:0000256" key="19">
    <source>
        <dbReference type="SAM" id="Phobius"/>
    </source>
</evidence>
<keyword evidence="21" id="KW-1185">Reference proteome</keyword>
<comment type="cofactor">
    <cofactor evidence="18">
        <name>Mg(2+)</name>
        <dbReference type="ChEBI" id="CHEBI:18420"/>
    </cofactor>
    <text evidence="18">Mn(2+), Zn(2+), Cd(2+) and Co(2+) support activity to lesser extents.</text>
</comment>